<keyword evidence="2" id="KW-0943">RNA-mediated gene silencing</keyword>
<dbReference type="Pfam" id="PF16488">
    <property type="entry name" value="ArgoL2"/>
    <property type="match status" value="1"/>
</dbReference>
<dbReference type="Pfam" id="PF16487">
    <property type="entry name" value="ArgoMid"/>
    <property type="match status" value="1"/>
</dbReference>
<dbReference type="SUPFAM" id="SSF53098">
    <property type="entry name" value="Ribonuclease H-like"/>
    <property type="match status" value="1"/>
</dbReference>
<dbReference type="GO" id="GO:0031047">
    <property type="term" value="P:regulatory ncRNA-mediated gene silencing"/>
    <property type="evidence" value="ECO:0007669"/>
    <property type="project" value="UniProtKB-KW"/>
</dbReference>
<dbReference type="Gene3D" id="3.40.50.2300">
    <property type="match status" value="1"/>
</dbReference>
<evidence type="ECO:0000259" key="3">
    <source>
        <dbReference type="PROSITE" id="PS50821"/>
    </source>
</evidence>
<dbReference type="Pfam" id="PF16486">
    <property type="entry name" value="ArgoN"/>
    <property type="match status" value="1"/>
</dbReference>
<feature type="domain" description="PAZ" evidence="3">
    <location>
        <begin position="203"/>
        <end position="317"/>
    </location>
</feature>
<evidence type="ECO:0000313" key="5">
    <source>
        <dbReference type="EMBL" id="KAK1682051.1"/>
    </source>
</evidence>
<proteinExistence type="inferred from homology"/>
<dbReference type="Pfam" id="PF02171">
    <property type="entry name" value="Piwi"/>
    <property type="match status" value="1"/>
</dbReference>
<gene>
    <name evidence="5" type="ORF">QYE76_042899</name>
</gene>
<dbReference type="InterPro" id="IPR032472">
    <property type="entry name" value="ArgoL2"/>
</dbReference>
<dbReference type="FunFam" id="3.40.50.2300:FF:000110">
    <property type="entry name" value="Argonaute 10"/>
    <property type="match status" value="1"/>
</dbReference>
<dbReference type="InterPro" id="IPR032473">
    <property type="entry name" value="Argonaute_Mid_dom"/>
</dbReference>
<dbReference type="SMART" id="SM00950">
    <property type="entry name" value="Piwi"/>
    <property type="match status" value="1"/>
</dbReference>
<dbReference type="InterPro" id="IPR036085">
    <property type="entry name" value="PAZ_dom_sf"/>
</dbReference>
<dbReference type="SUPFAM" id="SSF101690">
    <property type="entry name" value="PAZ domain"/>
    <property type="match status" value="1"/>
</dbReference>
<dbReference type="PROSITE" id="PS50821">
    <property type="entry name" value="PAZ"/>
    <property type="match status" value="1"/>
</dbReference>
<dbReference type="Pfam" id="PF02170">
    <property type="entry name" value="PAZ"/>
    <property type="match status" value="1"/>
</dbReference>
<evidence type="ECO:0000259" key="4">
    <source>
        <dbReference type="PROSITE" id="PS50822"/>
    </source>
</evidence>
<dbReference type="Proteomes" id="UP001231189">
    <property type="component" value="Unassembled WGS sequence"/>
</dbReference>
<dbReference type="PANTHER" id="PTHR22891">
    <property type="entry name" value="EUKARYOTIC TRANSLATION INITIATION FACTOR 2C"/>
    <property type="match status" value="1"/>
</dbReference>
<dbReference type="InterPro" id="IPR036397">
    <property type="entry name" value="RNaseH_sf"/>
</dbReference>
<evidence type="ECO:0000256" key="2">
    <source>
        <dbReference type="ARBA" id="ARBA00023158"/>
    </source>
</evidence>
<dbReference type="Pfam" id="PF08699">
    <property type="entry name" value="ArgoL1"/>
    <property type="match status" value="1"/>
</dbReference>
<dbReference type="SMART" id="SM00949">
    <property type="entry name" value="PAZ"/>
    <property type="match status" value="1"/>
</dbReference>
<dbReference type="PROSITE" id="PS50822">
    <property type="entry name" value="PIWI"/>
    <property type="match status" value="1"/>
</dbReference>
<dbReference type="Gene3D" id="3.30.420.10">
    <property type="entry name" value="Ribonuclease H-like superfamily/Ribonuclease H"/>
    <property type="match status" value="1"/>
</dbReference>
<dbReference type="InterPro" id="IPR003165">
    <property type="entry name" value="Piwi"/>
</dbReference>
<dbReference type="FunFam" id="3.30.420.10:FF:000013">
    <property type="entry name" value="protein argonaute 10-like"/>
    <property type="match status" value="1"/>
</dbReference>
<feature type="domain" description="Piwi" evidence="4">
    <location>
        <begin position="484"/>
        <end position="804"/>
    </location>
</feature>
<evidence type="ECO:0000313" key="6">
    <source>
        <dbReference type="Proteomes" id="UP001231189"/>
    </source>
</evidence>
<dbReference type="InterPro" id="IPR012337">
    <property type="entry name" value="RNaseH-like_sf"/>
</dbReference>
<dbReference type="InterPro" id="IPR014811">
    <property type="entry name" value="ArgoL1"/>
</dbReference>
<sequence>MPPARPGFGTSGRKMIVRANHFLVGFADKDICHYDVAISPEPKTRRINRVIMTELMNKHRTSSLGGQLVAYDGSKSLYTAGELPFTVMDFSVKLGKERREIEYKVTVRFAARANLYHLQQFLGGRQRDCPQDTIQALDVVLRESPCQNYVTVSRSFFSATFGHGDIGGGLECWRGFYQSLRPTQMGLSLNIDISSTSFYRPIPVMEFARDCLNLRTVDANRPPSDRDRLKLRRALRGVRVETTHQEGKKSMYKITGITSDPLVQLNFPLDEGTQMTVVQYFWDRYKYRLKFTSWPCLQSGSAARPIYLPMEVCTIIKGQRFSRKLNEKQVTAILKATCERPKQREESILKMVDHNNYAADTLAREFGVDVTNKMVNVQARLLPPPMLKYHDSGREKSCVPSVGQWNMINKKMVDGGNVQSWTCLNFSRMPVEGVRMFCGDLVQMCNSIGMVFNQMPVAEIRSASANNIEGALKDVHQRVPKLQLLIVILPDVSGQYGKVKKVCETELGIVSQCLKPDKVNKANKQYFENVALKINVKVGGRNTALQQALSRKMPFVSDIPTIIFGADVTHPAAGEDSSGSIAAVVASMDWPAITKYRAVVSAQPPRQEIIQDLFWTTTDPKNGCIMPGGMIRELLLAFYRQNNNIKPQRIIFYRDGVSEGQFAEVLMYEMDAIRKACQSLQKDYLPKVTFVVVQKRHHTRLFPEVHMKETDRSGNILPGTVVDTNICHPTEFDFYLCSHAGIQGTSRPAHYHVLYDENRFTADGLQSLTNNLCYTYARCTRSVSVVPPAYYAHLAAFRARYYDEPLEGSESTSVVSAGSQVVAGATGPPVASYRKLPQIKENVKDVMFYC</sequence>
<comment type="similarity">
    <text evidence="1">Belongs to the argonaute family. Ago subfamily.</text>
</comment>
<organism evidence="5 6">
    <name type="scientific">Lolium multiflorum</name>
    <name type="common">Italian ryegrass</name>
    <name type="synonym">Lolium perenne subsp. multiflorum</name>
    <dbReference type="NCBI Taxonomy" id="4521"/>
    <lineage>
        <taxon>Eukaryota</taxon>
        <taxon>Viridiplantae</taxon>
        <taxon>Streptophyta</taxon>
        <taxon>Embryophyta</taxon>
        <taxon>Tracheophyta</taxon>
        <taxon>Spermatophyta</taxon>
        <taxon>Magnoliopsida</taxon>
        <taxon>Liliopsida</taxon>
        <taxon>Poales</taxon>
        <taxon>Poaceae</taxon>
        <taxon>BOP clade</taxon>
        <taxon>Pooideae</taxon>
        <taxon>Poodae</taxon>
        <taxon>Poeae</taxon>
        <taxon>Poeae Chloroplast Group 2 (Poeae type)</taxon>
        <taxon>Loliodinae</taxon>
        <taxon>Loliinae</taxon>
        <taxon>Lolium</taxon>
    </lineage>
</organism>
<dbReference type="GO" id="GO:0003723">
    <property type="term" value="F:RNA binding"/>
    <property type="evidence" value="ECO:0007669"/>
    <property type="project" value="InterPro"/>
</dbReference>
<comment type="caution">
    <text evidence="5">The sequence shown here is derived from an EMBL/GenBank/DDBJ whole genome shotgun (WGS) entry which is preliminary data.</text>
</comment>
<dbReference type="AlphaFoldDB" id="A0AAD8WXF2"/>
<dbReference type="InterPro" id="IPR032474">
    <property type="entry name" value="Argonaute_N"/>
</dbReference>
<dbReference type="EMBL" id="JAUUTY010000002">
    <property type="protein sequence ID" value="KAK1682051.1"/>
    <property type="molecule type" value="Genomic_DNA"/>
</dbReference>
<dbReference type="CDD" id="cd04657">
    <property type="entry name" value="Piwi_ago-like"/>
    <property type="match status" value="1"/>
</dbReference>
<dbReference type="CDD" id="cd02846">
    <property type="entry name" value="PAZ_argonaute_like"/>
    <property type="match status" value="1"/>
</dbReference>
<accession>A0AAD8WXF2</accession>
<dbReference type="InterPro" id="IPR003100">
    <property type="entry name" value="PAZ_dom"/>
</dbReference>
<keyword evidence="6" id="KW-1185">Reference proteome</keyword>
<protein>
    <submittedName>
        <fullName evidence="5">Uncharacterized protein</fullName>
    </submittedName>
</protein>
<evidence type="ECO:0000256" key="1">
    <source>
        <dbReference type="ARBA" id="ARBA00008201"/>
    </source>
</evidence>
<reference evidence="5" key="1">
    <citation type="submission" date="2023-07" db="EMBL/GenBank/DDBJ databases">
        <title>A chromosome-level genome assembly of Lolium multiflorum.</title>
        <authorList>
            <person name="Chen Y."/>
            <person name="Copetti D."/>
            <person name="Kolliker R."/>
            <person name="Studer B."/>
        </authorList>
    </citation>
    <scope>NUCLEOTIDE SEQUENCE</scope>
    <source>
        <strain evidence="5">02402/16</strain>
        <tissue evidence="5">Leaf</tissue>
    </source>
</reference>
<dbReference type="Gene3D" id="2.170.260.10">
    <property type="entry name" value="paz domain"/>
    <property type="match status" value="1"/>
</dbReference>
<dbReference type="SMART" id="SM01163">
    <property type="entry name" value="DUF1785"/>
    <property type="match status" value="1"/>
</dbReference>
<name>A0AAD8WXF2_LOLMU</name>
<dbReference type="InterPro" id="IPR045246">
    <property type="entry name" value="Piwi_ago-like"/>
</dbReference>